<gene>
    <name evidence="2" type="ORF">AWRI4619_LOCUS577</name>
</gene>
<dbReference type="Pfam" id="PF02112">
    <property type="entry name" value="PDEase_II"/>
    <property type="match status" value="1"/>
</dbReference>
<evidence type="ECO:0008006" key="4">
    <source>
        <dbReference type="Google" id="ProtNLM"/>
    </source>
</evidence>
<feature type="region of interest" description="Disordered" evidence="1">
    <location>
        <begin position="49"/>
        <end position="84"/>
    </location>
</feature>
<name>A0A9N8J788_9PEZI</name>
<feature type="region of interest" description="Disordered" evidence="1">
    <location>
        <begin position="342"/>
        <end position="388"/>
    </location>
</feature>
<dbReference type="InterPro" id="IPR036866">
    <property type="entry name" value="RibonucZ/Hydroxyglut_hydro"/>
</dbReference>
<dbReference type="GO" id="GO:0006198">
    <property type="term" value="P:cAMP catabolic process"/>
    <property type="evidence" value="ECO:0007669"/>
    <property type="project" value="InterPro"/>
</dbReference>
<dbReference type="GO" id="GO:0047555">
    <property type="term" value="F:3',5'-cyclic-GMP phosphodiesterase activity"/>
    <property type="evidence" value="ECO:0007669"/>
    <property type="project" value="TreeGrafter"/>
</dbReference>
<feature type="compositionally biased region" description="Polar residues" evidence="1">
    <location>
        <begin position="371"/>
        <end position="383"/>
    </location>
</feature>
<dbReference type="EMBL" id="CAIJEN010000001">
    <property type="protein sequence ID" value="CAD0082010.1"/>
    <property type="molecule type" value="Genomic_DNA"/>
</dbReference>
<keyword evidence="3" id="KW-1185">Reference proteome</keyword>
<dbReference type="AlphaFoldDB" id="A0A9N8J788"/>
<dbReference type="GO" id="GO:1902660">
    <property type="term" value="P:negative regulation of glucose mediated signaling pathway"/>
    <property type="evidence" value="ECO:0007669"/>
    <property type="project" value="TreeGrafter"/>
</dbReference>
<dbReference type="PANTHER" id="PTHR28283">
    <property type="entry name" value="3',5'-CYCLIC-NUCLEOTIDE PHOSPHODIESTERASE 1"/>
    <property type="match status" value="1"/>
</dbReference>
<feature type="non-terminal residue" evidence="2">
    <location>
        <position position="450"/>
    </location>
</feature>
<accession>A0A9N8J788</accession>
<dbReference type="GO" id="GO:0004115">
    <property type="term" value="F:3',5'-cyclic-AMP phosphodiesterase activity"/>
    <property type="evidence" value="ECO:0007669"/>
    <property type="project" value="InterPro"/>
</dbReference>
<sequence>GSGGGPSEDNVTGLLVRSTATDWARGSLLAVDAGSHLAAITRIFEKNLPNEAPAPELPPQHSETDGISSPTSSPPTRNPIQPKTLPEPIVLDNGPFAGLSLPHASARANAAHVVRAHVSTYLITHPHLDHLSGFAINTAAFHATSRPKRLAALPFTVEAIKRHIFNDVIWPNLTDEDGGVGFVSFQRLREGGDIMVGTGEGRGYIEVCDGLGVKGFKVSHGNCMKEPQPTRSQRGSLGSISEPDYSAFKGSDYRNLPIPHVFGTPGEQTPGHNYYSPGPHGRSFTSDPTPQHSVVDSTAFFIRDYETSKEVLIFGDVEPDSISRRSSNGLNITMDDITDNKKRTKSVITRSSSMQPRRGSLPLMVPEEESQANTPDYTGTERNTPVPVDAPLQGVKVVIIHIKDTMEDGPHVGERILMQLHEHADALSLEGFGRLGCEFVISKSGEDYHF</sequence>
<dbReference type="PANTHER" id="PTHR28283:SF1">
    <property type="entry name" value="3',5'-CYCLIC-NUCLEOTIDE PHOSPHODIESTERASE 1"/>
    <property type="match status" value="1"/>
</dbReference>
<evidence type="ECO:0000313" key="3">
    <source>
        <dbReference type="Proteomes" id="UP000716446"/>
    </source>
</evidence>
<reference evidence="2" key="1">
    <citation type="submission" date="2020-06" db="EMBL/GenBank/DDBJ databases">
        <authorList>
            <person name="Onetto C."/>
        </authorList>
    </citation>
    <scope>NUCLEOTIDE SEQUENCE</scope>
</reference>
<dbReference type="SUPFAM" id="SSF56281">
    <property type="entry name" value="Metallo-hydrolase/oxidoreductase"/>
    <property type="match status" value="1"/>
</dbReference>
<organism evidence="2 3">
    <name type="scientific">Aureobasidium vineae</name>
    <dbReference type="NCBI Taxonomy" id="2773715"/>
    <lineage>
        <taxon>Eukaryota</taxon>
        <taxon>Fungi</taxon>
        <taxon>Dikarya</taxon>
        <taxon>Ascomycota</taxon>
        <taxon>Pezizomycotina</taxon>
        <taxon>Dothideomycetes</taxon>
        <taxon>Dothideomycetidae</taxon>
        <taxon>Dothideales</taxon>
        <taxon>Saccotheciaceae</taxon>
        <taxon>Aureobasidium</taxon>
    </lineage>
</organism>
<evidence type="ECO:0000313" key="2">
    <source>
        <dbReference type="EMBL" id="CAD0082010.1"/>
    </source>
</evidence>
<feature type="non-terminal residue" evidence="2">
    <location>
        <position position="1"/>
    </location>
</feature>
<comment type="caution">
    <text evidence="2">The sequence shown here is derived from an EMBL/GenBank/DDBJ whole genome shotgun (WGS) entry which is preliminary data.</text>
</comment>
<dbReference type="Proteomes" id="UP000716446">
    <property type="component" value="Unassembled WGS sequence"/>
</dbReference>
<dbReference type="InterPro" id="IPR000396">
    <property type="entry name" value="Pdiesterase2"/>
</dbReference>
<dbReference type="PRINTS" id="PR00388">
    <property type="entry name" value="PDIESTERASE2"/>
</dbReference>
<feature type="compositionally biased region" description="Polar residues" evidence="1">
    <location>
        <begin position="346"/>
        <end position="355"/>
    </location>
</feature>
<proteinExistence type="predicted"/>
<protein>
    <recommendedName>
        <fullName evidence="4">Cyclic-AMP phosphodiesterase, class-II</fullName>
    </recommendedName>
</protein>
<evidence type="ECO:0000256" key="1">
    <source>
        <dbReference type="SAM" id="MobiDB-lite"/>
    </source>
</evidence>